<sequence>MKKTRTLGTSGIAPRDITLLRSLVALYKERLRDNWEFVPGEADVQLQDAEERSAGAGPFRIVLTSRTDTLGLWVLRRPVKAPLLLTMLNRISVRLDSLPARYRREPVAPAVPNQA</sequence>
<evidence type="ECO:0008006" key="3">
    <source>
        <dbReference type="Google" id="ProtNLM"/>
    </source>
</evidence>
<evidence type="ECO:0000313" key="1">
    <source>
        <dbReference type="EMBL" id="GMG87970.1"/>
    </source>
</evidence>
<dbReference type="EMBL" id="BSYJ01000004">
    <property type="protein sequence ID" value="GMG87970.1"/>
    <property type="molecule type" value="Genomic_DNA"/>
</dbReference>
<reference evidence="1 2" key="1">
    <citation type="submission" date="2023-04" db="EMBL/GenBank/DDBJ databases">
        <title>Marinobulbifer ophiurae gen. nov., sp. Nov., isolate from tissue of brittle star Ophioplocus japonicus.</title>
        <authorList>
            <person name="Kawano K."/>
            <person name="Sawayama S."/>
            <person name="Nakagawa S."/>
        </authorList>
    </citation>
    <scope>NUCLEOTIDE SEQUENCE [LARGE SCALE GENOMIC DNA]</scope>
    <source>
        <strain evidence="1 2">NKW57</strain>
    </source>
</reference>
<organism evidence="1 2">
    <name type="scientific">Biformimicrobium ophioploci</name>
    <dbReference type="NCBI Taxonomy" id="3036711"/>
    <lineage>
        <taxon>Bacteria</taxon>
        <taxon>Pseudomonadati</taxon>
        <taxon>Pseudomonadota</taxon>
        <taxon>Gammaproteobacteria</taxon>
        <taxon>Cellvibrionales</taxon>
        <taxon>Microbulbiferaceae</taxon>
        <taxon>Biformimicrobium</taxon>
    </lineage>
</organism>
<proteinExistence type="predicted"/>
<accession>A0ABQ6M0U0</accession>
<gene>
    <name evidence="1" type="ORF">MNKW57_22910</name>
</gene>
<evidence type="ECO:0000313" key="2">
    <source>
        <dbReference type="Proteomes" id="UP001224392"/>
    </source>
</evidence>
<protein>
    <recommendedName>
        <fullName evidence="3">DUF721 domain-containing protein</fullName>
    </recommendedName>
</protein>
<name>A0ABQ6M0U0_9GAMM</name>
<comment type="caution">
    <text evidence="1">The sequence shown here is derived from an EMBL/GenBank/DDBJ whole genome shotgun (WGS) entry which is preliminary data.</text>
</comment>
<dbReference type="Proteomes" id="UP001224392">
    <property type="component" value="Unassembled WGS sequence"/>
</dbReference>
<dbReference type="RefSeq" id="WP_285764580.1">
    <property type="nucleotide sequence ID" value="NZ_BSYJ01000004.1"/>
</dbReference>
<keyword evidence="2" id="KW-1185">Reference proteome</keyword>